<reference evidence="3 4" key="1">
    <citation type="submission" date="2019-07" db="EMBL/GenBank/DDBJ databases">
        <title>Genomics analysis of Aphanomyces spp. identifies a new class of oomycete effector associated with host adaptation.</title>
        <authorList>
            <person name="Gaulin E."/>
        </authorList>
    </citation>
    <scope>NUCLEOTIDE SEQUENCE [LARGE SCALE GENOMIC DNA]</scope>
    <source>
        <strain evidence="3 4">ATCC 201684</strain>
    </source>
</reference>
<feature type="region of interest" description="Disordered" evidence="1">
    <location>
        <begin position="32"/>
        <end position="55"/>
    </location>
</feature>
<proteinExistence type="predicted"/>
<evidence type="ECO:0000313" key="2">
    <source>
        <dbReference type="EMBL" id="KAF0723993.1"/>
    </source>
</evidence>
<feature type="region of interest" description="Disordered" evidence="1">
    <location>
        <begin position="135"/>
        <end position="167"/>
    </location>
</feature>
<dbReference type="Proteomes" id="UP000481153">
    <property type="component" value="Unassembled WGS sequence"/>
</dbReference>
<sequence length="167" mass="17077">MAFNQPSQDSPVMMAHKQVTIDSVLYNDRVLKGQGKKQKGRNHDKEESEGSPARELKAMNRVGKYQQIGTVVGGTVCCIAGAVAAGAAATHVSQHALNYVGRKGAGPSIAARTIVSSAIAGGSAGLRHGARIGGNLGQKLDNKLARSNSAPARGGGGGGGRPRRVSP</sequence>
<comment type="caution">
    <text evidence="3">The sequence shown here is derived from an EMBL/GenBank/DDBJ whole genome shotgun (WGS) entry which is preliminary data.</text>
</comment>
<name>A0A6G0WCE1_9STRA</name>
<evidence type="ECO:0000313" key="4">
    <source>
        <dbReference type="Proteomes" id="UP000481153"/>
    </source>
</evidence>
<gene>
    <name evidence="2" type="ORF">Ae201684_017231</name>
    <name evidence="3" type="ORF">Ae201684_017233</name>
</gene>
<dbReference type="AlphaFoldDB" id="A0A6G0WCE1"/>
<dbReference type="VEuPathDB" id="FungiDB:AeMF1_008590"/>
<dbReference type="EMBL" id="VJMJ01000289">
    <property type="protein sequence ID" value="KAF0723995.1"/>
    <property type="molecule type" value="Genomic_DNA"/>
</dbReference>
<keyword evidence="4" id="KW-1185">Reference proteome</keyword>
<protein>
    <submittedName>
        <fullName evidence="3">Uncharacterized protein</fullName>
    </submittedName>
</protein>
<evidence type="ECO:0000256" key="1">
    <source>
        <dbReference type="SAM" id="MobiDB-lite"/>
    </source>
</evidence>
<dbReference type="EMBL" id="VJMJ01000289">
    <property type="protein sequence ID" value="KAF0723993.1"/>
    <property type="molecule type" value="Genomic_DNA"/>
</dbReference>
<accession>A0A6G0WCE1</accession>
<evidence type="ECO:0000313" key="3">
    <source>
        <dbReference type="EMBL" id="KAF0723995.1"/>
    </source>
</evidence>
<feature type="compositionally biased region" description="Basic and acidic residues" evidence="1">
    <location>
        <begin position="41"/>
        <end position="55"/>
    </location>
</feature>
<organism evidence="3 4">
    <name type="scientific">Aphanomyces euteiches</name>
    <dbReference type="NCBI Taxonomy" id="100861"/>
    <lineage>
        <taxon>Eukaryota</taxon>
        <taxon>Sar</taxon>
        <taxon>Stramenopiles</taxon>
        <taxon>Oomycota</taxon>
        <taxon>Saprolegniomycetes</taxon>
        <taxon>Saprolegniales</taxon>
        <taxon>Verrucalvaceae</taxon>
        <taxon>Aphanomyces</taxon>
    </lineage>
</organism>